<accession>A0A7W3QIT8</accession>
<gene>
    <name evidence="3" type="ORF">HNR61_000269</name>
</gene>
<organism evidence="3 4">
    <name type="scientific">Actinomadura namibiensis</name>
    <dbReference type="NCBI Taxonomy" id="182080"/>
    <lineage>
        <taxon>Bacteria</taxon>
        <taxon>Bacillati</taxon>
        <taxon>Actinomycetota</taxon>
        <taxon>Actinomycetes</taxon>
        <taxon>Streptosporangiales</taxon>
        <taxon>Thermomonosporaceae</taxon>
        <taxon>Actinomadura</taxon>
    </lineage>
</organism>
<proteinExistence type="predicted"/>
<evidence type="ECO:0008006" key="5">
    <source>
        <dbReference type="Google" id="ProtNLM"/>
    </source>
</evidence>
<evidence type="ECO:0000313" key="4">
    <source>
        <dbReference type="Proteomes" id="UP000572680"/>
    </source>
</evidence>
<dbReference type="AlphaFoldDB" id="A0A7W3QIT8"/>
<dbReference type="RefSeq" id="WP_182841276.1">
    <property type="nucleotide sequence ID" value="NZ_BAAALP010000015.1"/>
</dbReference>
<comment type="caution">
    <text evidence="3">The sequence shown here is derived from an EMBL/GenBank/DDBJ whole genome shotgun (WGS) entry which is preliminary data.</text>
</comment>
<keyword evidence="2" id="KW-0732">Signal</keyword>
<protein>
    <recommendedName>
        <fullName evidence="5">Secreted protein</fullName>
    </recommendedName>
</protein>
<dbReference type="EMBL" id="JACJIA010000001">
    <property type="protein sequence ID" value="MBA8948671.1"/>
    <property type="molecule type" value="Genomic_DNA"/>
</dbReference>
<feature type="region of interest" description="Disordered" evidence="1">
    <location>
        <begin position="30"/>
        <end position="55"/>
    </location>
</feature>
<keyword evidence="4" id="KW-1185">Reference proteome</keyword>
<evidence type="ECO:0000256" key="1">
    <source>
        <dbReference type="SAM" id="MobiDB-lite"/>
    </source>
</evidence>
<evidence type="ECO:0000256" key="2">
    <source>
        <dbReference type="SAM" id="SignalP"/>
    </source>
</evidence>
<evidence type="ECO:0000313" key="3">
    <source>
        <dbReference type="EMBL" id="MBA8948671.1"/>
    </source>
</evidence>
<name>A0A7W3QIT8_ACTNM</name>
<reference evidence="3 4" key="1">
    <citation type="submission" date="2020-08" db="EMBL/GenBank/DDBJ databases">
        <title>Genomic Encyclopedia of Type Strains, Phase IV (KMG-IV): sequencing the most valuable type-strain genomes for metagenomic binning, comparative biology and taxonomic classification.</title>
        <authorList>
            <person name="Goeker M."/>
        </authorList>
    </citation>
    <scope>NUCLEOTIDE SEQUENCE [LARGE SCALE GENOMIC DNA]</scope>
    <source>
        <strain evidence="3 4">DSM 44197</strain>
    </source>
</reference>
<dbReference type="Proteomes" id="UP000572680">
    <property type="component" value="Unassembled WGS sequence"/>
</dbReference>
<feature type="chain" id="PRO_5039160489" description="Secreted protein" evidence="2">
    <location>
        <begin position="23"/>
        <end position="184"/>
    </location>
</feature>
<sequence length="184" mass="19375">MAKHKIGVLLTALLLAGGCAMAGATPSGAFRPGEAPAPPRPASPVSTPRGDGSPLGRYRLFHEVVEYTLETGDPRRVPAVATGPAAARLLNRVRRNRRAGVVQRGHAVPRPTLTALREGPGHGAGTAEIVDCVTASGPWTYRARTGERVGPAPRPRRHLVHATLTKAHGIWKVAALTTPRNAHC</sequence>
<dbReference type="PROSITE" id="PS51257">
    <property type="entry name" value="PROKAR_LIPOPROTEIN"/>
    <property type="match status" value="1"/>
</dbReference>
<feature type="signal peptide" evidence="2">
    <location>
        <begin position="1"/>
        <end position="22"/>
    </location>
</feature>